<dbReference type="GO" id="GO:0004497">
    <property type="term" value="F:monooxygenase activity"/>
    <property type="evidence" value="ECO:0007669"/>
    <property type="project" value="UniProtKB-KW"/>
</dbReference>
<protein>
    <recommendedName>
        <fullName evidence="6">FAD-binding domain-containing protein</fullName>
    </recommendedName>
</protein>
<comment type="caution">
    <text evidence="7">The sequence shown here is derived from an EMBL/GenBank/DDBJ whole genome shotgun (WGS) entry which is preliminary data.</text>
</comment>
<name>A0A9P7ZZ64_MORAP</name>
<dbReference type="SUPFAM" id="SSF51905">
    <property type="entry name" value="FAD/NAD(P)-binding domain"/>
    <property type="match status" value="1"/>
</dbReference>
<gene>
    <name evidence="7" type="ORF">KVV02_001756</name>
</gene>
<feature type="domain" description="FAD-binding" evidence="6">
    <location>
        <begin position="111"/>
        <end position="181"/>
    </location>
</feature>
<dbReference type="EMBL" id="JAIFTL010000419">
    <property type="protein sequence ID" value="KAG9319571.1"/>
    <property type="molecule type" value="Genomic_DNA"/>
</dbReference>
<organism evidence="7 8">
    <name type="scientific">Mortierella alpina</name>
    <name type="common">Oleaginous fungus</name>
    <name type="synonym">Mortierella renispora</name>
    <dbReference type="NCBI Taxonomy" id="64518"/>
    <lineage>
        <taxon>Eukaryota</taxon>
        <taxon>Fungi</taxon>
        <taxon>Fungi incertae sedis</taxon>
        <taxon>Mucoromycota</taxon>
        <taxon>Mortierellomycotina</taxon>
        <taxon>Mortierellomycetes</taxon>
        <taxon>Mortierellales</taxon>
        <taxon>Mortierellaceae</taxon>
        <taxon>Mortierella</taxon>
    </lineage>
</organism>
<dbReference type="InterPro" id="IPR002938">
    <property type="entry name" value="FAD-bd"/>
</dbReference>
<keyword evidence="2" id="KW-0285">Flavoprotein</keyword>
<evidence type="ECO:0000256" key="1">
    <source>
        <dbReference type="ARBA" id="ARBA00007992"/>
    </source>
</evidence>
<evidence type="ECO:0000256" key="4">
    <source>
        <dbReference type="ARBA" id="ARBA00023002"/>
    </source>
</evidence>
<dbReference type="PANTHER" id="PTHR13789">
    <property type="entry name" value="MONOOXYGENASE"/>
    <property type="match status" value="1"/>
</dbReference>
<evidence type="ECO:0000259" key="6">
    <source>
        <dbReference type="Pfam" id="PF01494"/>
    </source>
</evidence>
<evidence type="ECO:0000256" key="3">
    <source>
        <dbReference type="ARBA" id="ARBA00022827"/>
    </source>
</evidence>
<dbReference type="InterPro" id="IPR050493">
    <property type="entry name" value="FAD-dep_Monooxygenase_BioMet"/>
</dbReference>
<dbReference type="Gene3D" id="3.50.50.60">
    <property type="entry name" value="FAD/NAD(P)-binding domain"/>
    <property type="match status" value="1"/>
</dbReference>
<evidence type="ECO:0000256" key="5">
    <source>
        <dbReference type="ARBA" id="ARBA00023033"/>
    </source>
</evidence>
<accession>A0A9P7ZZ64</accession>
<evidence type="ECO:0000256" key="2">
    <source>
        <dbReference type="ARBA" id="ARBA00022630"/>
    </source>
</evidence>
<keyword evidence="5" id="KW-0503">Monooxygenase</keyword>
<dbReference type="PANTHER" id="PTHR13789:SF309">
    <property type="entry name" value="PUTATIVE (AFU_ORTHOLOGUE AFUA_6G14510)-RELATED"/>
    <property type="match status" value="1"/>
</dbReference>
<dbReference type="AlphaFoldDB" id="A0A9P7ZZ64"/>
<sequence>MMASVSARNFKAKVMRLSIKNMPARLNKQVQMRSAANWPQVSFLPLIKDNGSVKPAAQPSLQKPRKEPLDVDLVPDAPAVHVLTSLISYSHLFSCTMPAEHKATSFEKRPRVLIVGAGLGGLTLGLLLERAGVPYDIFERAAVVKPLGSAISLTANTAPLFRQLGIYDEFTEAGLVYNKVMMHDENMNLEHVMDFSPTPDM</sequence>
<keyword evidence="3" id="KW-0274">FAD</keyword>
<dbReference type="Pfam" id="PF01494">
    <property type="entry name" value="FAD_binding_3"/>
    <property type="match status" value="1"/>
</dbReference>
<evidence type="ECO:0000313" key="8">
    <source>
        <dbReference type="Proteomes" id="UP000717515"/>
    </source>
</evidence>
<dbReference type="GO" id="GO:0071949">
    <property type="term" value="F:FAD binding"/>
    <property type="evidence" value="ECO:0007669"/>
    <property type="project" value="InterPro"/>
</dbReference>
<comment type="similarity">
    <text evidence="1">Belongs to the paxM FAD-dependent monooxygenase family.</text>
</comment>
<reference evidence="7" key="1">
    <citation type="submission" date="2021-07" db="EMBL/GenBank/DDBJ databases">
        <title>Draft genome of Mortierella alpina, strain LL118, isolated from an aspen leaf litter sample.</title>
        <authorList>
            <person name="Yang S."/>
            <person name="Vinatzer B.A."/>
        </authorList>
    </citation>
    <scope>NUCLEOTIDE SEQUENCE</scope>
    <source>
        <strain evidence="7">LL118</strain>
    </source>
</reference>
<dbReference type="Proteomes" id="UP000717515">
    <property type="component" value="Unassembled WGS sequence"/>
</dbReference>
<proteinExistence type="inferred from homology"/>
<dbReference type="InterPro" id="IPR036188">
    <property type="entry name" value="FAD/NAD-bd_sf"/>
</dbReference>
<evidence type="ECO:0000313" key="7">
    <source>
        <dbReference type="EMBL" id="KAG9319571.1"/>
    </source>
</evidence>
<keyword evidence="4" id="KW-0560">Oxidoreductase</keyword>